<accession>A0A194XB94</accession>
<evidence type="ECO:0000256" key="4">
    <source>
        <dbReference type="PIRNR" id="PIRNR018169"/>
    </source>
</evidence>
<evidence type="ECO:0000313" key="6">
    <source>
        <dbReference type="EMBL" id="KUJ17419.1"/>
    </source>
</evidence>
<dbReference type="EC" id="3.1.1.47" evidence="4"/>
<comment type="catalytic activity">
    <reaction evidence="4">
        <text>a 1-O-alkyl-2-acetyl-sn-glycero-3-phosphocholine + H2O = a 1-O-alkyl-sn-glycero-3-phosphocholine + acetate + H(+)</text>
        <dbReference type="Rhea" id="RHEA:17777"/>
        <dbReference type="ChEBI" id="CHEBI:15377"/>
        <dbReference type="ChEBI" id="CHEBI:15378"/>
        <dbReference type="ChEBI" id="CHEBI:30089"/>
        <dbReference type="ChEBI" id="CHEBI:30909"/>
        <dbReference type="ChEBI" id="CHEBI:36707"/>
        <dbReference type="EC" id="3.1.1.47"/>
    </reaction>
</comment>
<name>A0A194XB94_MOLSC</name>
<keyword evidence="2 4" id="KW-0442">Lipid degradation</keyword>
<keyword evidence="3 4" id="KW-0443">Lipid metabolism</keyword>
<dbReference type="InParanoid" id="A0A194XB94"/>
<dbReference type="GO" id="GO:0003847">
    <property type="term" value="F:1-alkyl-2-acetylglycerophosphocholine esterase activity"/>
    <property type="evidence" value="ECO:0007669"/>
    <property type="project" value="UniProtKB-UniRule"/>
</dbReference>
<dbReference type="Gene3D" id="3.40.50.1820">
    <property type="entry name" value="alpha/beta hydrolase"/>
    <property type="match status" value="1"/>
</dbReference>
<organism evidence="6 7">
    <name type="scientific">Mollisia scopiformis</name>
    <name type="common">Conifer needle endophyte fungus</name>
    <name type="synonym">Phialocephala scopiformis</name>
    <dbReference type="NCBI Taxonomy" id="149040"/>
    <lineage>
        <taxon>Eukaryota</taxon>
        <taxon>Fungi</taxon>
        <taxon>Dikarya</taxon>
        <taxon>Ascomycota</taxon>
        <taxon>Pezizomycotina</taxon>
        <taxon>Leotiomycetes</taxon>
        <taxon>Helotiales</taxon>
        <taxon>Mollisiaceae</taxon>
        <taxon>Mollisia</taxon>
    </lineage>
</organism>
<sequence length="536" mass="59656">MTSYLARLSPVPTFPEYTGPHEVGTVDIELPAAELDAVSPSPDENLSTIQYRVFYPCEPDSKLKTVSWLPTPQREYVSAYTRFLGAGSLLADFISFFPRHLHSIAIPVRKNAPILKPTTENKKWPVMFFSHGLGGNRNAYSHLCGSIASHGMIVIAPEHRDGSAPISYIRDVPSNNSLSEKSAARKAKRTIGYTRYSHTPSPEVEAGRNTQLKIRLWELGLIHDSVLKLDLGEQLKNLNTSFSSLEQFKGMLDVHTPGKTSFAGHSFGAATVAQFVKSIFYSPRNHEAPAEYECLFSPSSRSPLISQITPHTPIILLDIWCLPLRAESTRWLWDQPFPCYAPEGPGGSALLAVESQAFYNWRVHLKATKRLLSPDPSSSNYGFGTVESKQKWAEPNFFYAISSAHLSQSDFGLLFPRLTKHVFGSQEPERVMKLNVRAVLQLVRSNGIPISSTSAQDMEMLDGKEGIETSSDEKIFGRKEEVRGWSWISTDVEDLKDVDDEAEAKGDVENTKVKEPSQVVVGNEIMKQQDGTAERL</sequence>
<comment type="similarity">
    <text evidence="4">Belongs to the serine esterase family.</text>
</comment>
<dbReference type="AlphaFoldDB" id="A0A194XB94"/>
<evidence type="ECO:0000256" key="2">
    <source>
        <dbReference type="ARBA" id="ARBA00022963"/>
    </source>
</evidence>
<feature type="active site" description="Nucleophile" evidence="5">
    <location>
        <position position="266"/>
    </location>
</feature>
<dbReference type="KEGG" id="psco:LY89DRAFT_584509"/>
<dbReference type="InterPro" id="IPR029058">
    <property type="entry name" value="AB_hydrolase_fold"/>
</dbReference>
<dbReference type="InterPro" id="IPR016715">
    <property type="entry name" value="PAF_acetylhydro_eukaryote"/>
</dbReference>
<gene>
    <name evidence="6" type="ORF">LY89DRAFT_584509</name>
</gene>
<dbReference type="SUPFAM" id="SSF53474">
    <property type="entry name" value="alpha/beta-Hydrolases"/>
    <property type="match status" value="1"/>
</dbReference>
<dbReference type="Proteomes" id="UP000070700">
    <property type="component" value="Unassembled WGS sequence"/>
</dbReference>
<feature type="active site" description="Charge relay system" evidence="5">
    <location>
        <position position="318"/>
    </location>
</feature>
<dbReference type="OrthoDB" id="2363873at2759"/>
<keyword evidence="1 4" id="KW-0378">Hydrolase</keyword>
<evidence type="ECO:0000256" key="3">
    <source>
        <dbReference type="ARBA" id="ARBA00023098"/>
    </source>
</evidence>
<dbReference type="Pfam" id="PF03403">
    <property type="entry name" value="PAF-AH_p_II"/>
    <property type="match status" value="1"/>
</dbReference>
<dbReference type="PIRSF" id="PIRSF018169">
    <property type="entry name" value="PAF_acetylhydrolase"/>
    <property type="match status" value="1"/>
</dbReference>
<feature type="active site" description="Charge relay system" evidence="5">
    <location>
        <position position="405"/>
    </location>
</feature>
<dbReference type="RefSeq" id="XP_018071774.1">
    <property type="nucleotide sequence ID" value="XM_018209266.1"/>
</dbReference>
<dbReference type="PANTHER" id="PTHR10272:SF7">
    <property type="entry name" value="PHOSPHOLIPASE-RELATED"/>
    <property type="match status" value="1"/>
</dbReference>
<dbReference type="EMBL" id="KQ947414">
    <property type="protein sequence ID" value="KUJ17419.1"/>
    <property type="molecule type" value="Genomic_DNA"/>
</dbReference>
<keyword evidence="7" id="KW-1185">Reference proteome</keyword>
<protein>
    <recommendedName>
        <fullName evidence="4">Putative phospholipase</fullName>
        <ecNumber evidence="4">3.1.1.47</ecNumber>
    </recommendedName>
</protein>
<evidence type="ECO:0000256" key="5">
    <source>
        <dbReference type="PIRSR" id="PIRSR018169-1"/>
    </source>
</evidence>
<dbReference type="GeneID" id="28818992"/>
<dbReference type="PANTHER" id="PTHR10272">
    <property type="entry name" value="PLATELET-ACTIVATING FACTOR ACETYLHYDROLASE"/>
    <property type="match status" value="1"/>
</dbReference>
<proteinExistence type="inferred from homology"/>
<reference evidence="6 7" key="1">
    <citation type="submission" date="2015-10" db="EMBL/GenBank/DDBJ databases">
        <title>Full genome of DAOMC 229536 Phialocephala scopiformis, a fungal endophyte of spruce producing the potent anti-insectan compound rugulosin.</title>
        <authorList>
            <consortium name="DOE Joint Genome Institute"/>
            <person name="Walker A.K."/>
            <person name="Frasz S.L."/>
            <person name="Seifert K.A."/>
            <person name="Miller J.D."/>
            <person name="Mondo S.J."/>
            <person name="Labutti K."/>
            <person name="Lipzen A."/>
            <person name="Dockter R."/>
            <person name="Kennedy M."/>
            <person name="Grigoriev I.V."/>
            <person name="Spatafora J.W."/>
        </authorList>
    </citation>
    <scope>NUCLEOTIDE SEQUENCE [LARGE SCALE GENOMIC DNA]</scope>
    <source>
        <strain evidence="6 7">CBS 120377</strain>
    </source>
</reference>
<dbReference type="STRING" id="149040.A0A194XB94"/>
<evidence type="ECO:0000313" key="7">
    <source>
        <dbReference type="Proteomes" id="UP000070700"/>
    </source>
</evidence>
<dbReference type="GO" id="GO:0016042">
    <property type="term" value="P:lipid catabolic process"/>
    <property type="evidence" value="ECO:0007669"/>
    <property type="project" value="UniProtKB-KW"/>
</dbReference>
<evidence type="ECO:0000256" key="1">
    <source>
        <dbReference type="ARBA" id="ARBA00022801"/>
    </source>
</evidence>